<dbReference type="AlphaFoldDB" id="A0A4Z1PBM7"/>
<dbReference type="InterPro" id="IPR036028">
    <property type="entry name" value="SH3-like_dom_sf"/>
</dbReference>
<dbReference type="PROSITE" id="PS50105">
    <property type="entry name" value="SAM_DOMAIN"/>
    <property type="match status" value="1"/>
</dbReference>
<dbReference type="Pfam" id="PF07647">
    <property type="entry name" value="SAM_2"/>
    <property type="match status" value="1"/>
</dbReference>
<dbReference type="InterPro" id="IPR001452">
    <property type="entry name" value="SH3_domain"/>
</dbReference>
<evidence type="ECO:0000259" key="5">
    <source>
        <dbReference type="PROSITE" id="PS50003"/>
    </source>
</evidence>
<comment type="caution">
    <text evidence="7">The sequence shown here is derived from an EMBL/GenBank/DDBJ whole genome shotgun (WGS) entry which is preliminary data.</text>
</comment>
<feature type="compositionally biased region" description="Polar residues" evidence="3">
    <location>
        <begin position="560"/>
        <end position="577"/>
    </location>
</feature>
<dbReference type="Gene3D" id="2.30.30.40">
    <property type="entry name" value="SH3 Domains"/>
    <property type="match status" value="1"/>
</dbReference>
<feature type="domain" description="SH3" evidence="4">
    <location>
        <begin position="7"/>
        <end position="71"/>
    </location>
</feature>
<evidence type="ECO:0000256" key="2">
    <source>
        <dbReference type="PROSITE-ProRule" id="PRU00192"/>
    </source>
</evidence>
<dbReference type="PROSITE" id="PS50002">
    <property type="entry name" value="SH3"/>
    <property type="match status" value="1"/>
</dbReference>
<dbReference type="SUPFAM" id="SSF50729">
    <property type="entry name" value="PH domain-like"/>
    <property type="match status" value="1"/>
</dbReference>
<dbReference type="SMART" id="SM00454">
    <property type="entry name" value="SAM"/>
    <property type="match status" value="1"/>
</dbReference>
<dbReference type="InterPro" id="IPR011993">
    <property type="entry name" value="PH-like_dom_sf"/>
</dbReference>
<dbReference type="InterPro" id="IPR013761">
    <property type="entry name" value="SAM/pointed_sf"/>
</dbReference>
<feature type="compositionally biased region" description="Polar residues" evidence="3">
    <location>
        <begin position="591"/>
        <end position="603"/>
    </location>
</feature>
<feature type="region of interest" description="Disordered" evidence="3">
    <location>
        <begin position="558"/>
        <end position="658"/>
    </location>
</feature>
<keyword evidence="1 2" id="KW-0728">SH3 domain</keyword>
<dbReference type="PROSITE" id="PS50003">
    <property type="entry name" value="PH_DOMAIN"/>
    <property type="match status" value="1"/>
</dbReference>
<dbReference type="Pfam" id="PF00169">
    <property type="entry name" value="PH"/>
    <property type="match status" value="1"/>
</dbReference>
<feature type="compositionally biased region" description="Polar residues" evidence="3">
    <location>
        <begin position="125"/>
        <end position="140"/>
    </location>
</feature>
<dbReference type="InterPro" id="IPR037370">
    <property type="entry name" value="Pleckstrin"/>
</dbReference>
<dbReference type="InterPro" id="IPR001849">
    <property type="entry name" value="PH_domain"/>
</dbReference>
<feature type="compositionally biased region" description="Polar residues" evidence="3">
    <location>
        <begin position="169"/>
        <end position="185"/>
    </location>
</feature>
<dbReference type="OrthoDB" id="73680at2759"/>
<dbReference type="Gene3D" id="2.30.29.30">
    <property type="entry name" value="Pleckstrin-homology domain (PH domain)/Phosphotyrosine-binding domain (PTB)"/>
    <property type="match status" value="1"/>
</dbReference>
<dbReference type="SMART" id="SM00326">
    <property type="entry name" value="SH3"/>
    <property type="match status" value="1"/>
</dbReference>
<dbReference type="Gene3D" id="1.10.150.50">
    <property type="entry name" value="Transcription Factor, Ets-1"/>
    <property type="match status" value="1"/>
</dbReference>
<dbReference type="GO" id="GO:0005886">
    <property type="term" value="C:plasma membrane"/>
    <property type="evidence" value="ECO:0007669"/>
    <property type="project" value="TreeGrafter"/>
</dbReference>
<feature type="compositionally biased region" description="Polar residues" evidence="3">
    <location>
        <begin position="366"/>
        <end position="389"/>
    </location>
</feature>
<dbReference type="SUPFAM" id="SSF50044">
    <property type="entry name" value="SH3-domain"/>
    <property type="match status" value="1"/>
</dbReference>
<evidence type="ECO:0000259" key="4">
    <source>
        <dbReference type="PROSITE" id="PS50002"/>
    </source>
</evidence>
<dbReference type="EMBL" id="SNSC02000002">
    <property type="protein sequence ID" value="TID26788.1"/>
    <property type="molecule type" value="Genomic_DNA"/>
</dbReference>
<proteinExistence type="predicted"/>
<evidence type="ECO:0008006" key="9">
    <source>
        <dbReference type="Google" id="ProtNLM"/>
    </source>
</evidence>
<name>A0A4Z1PBM7_9PEZI</name>
<dbReference type="Proteomes" id="UP000298493">
    <property type="component" value="Unassembled WGS sequence"/>
</dbReference>
<dbReference type="GO" id="GO:0030036">
    <property type="term" value="P:actin cytoskeleton organization"/>
    <property type="evidence" value="ECO:0007669"/>
    <property type="project" value="TreeGrafter"/>
</dbReference>
<feature type="compositionally biased region" description="Polar residues" evidence="3">
    <location>
        <begin position="330"/>
        <end position="345"/>
    </location>
</feature>
<dbReference type="Pfam" id="PF00018">
    <property type="entry name" value="SH3_1"/>
    <property type="match status" value="1"/>
</dbReference>
<sequence>MATKSCLPGDTLLVVHDFKARSGDEITLARGDKLELIERDDDFGDGWFLGRHLARDETGLFPEVYTTPAPKPTSAISAARRVTPGQLSPSVAEPINHTSDSPRPDDSLSAPSVQPPQTDTQQQPENQGTPVPTIHSNGERSVSAPLSLGASSATPPTGANRRGPPPSAAQRSISLTNGTHQNSPVMNETLSVIEEHITDMSSPRHSSLTPDRRGLHSEEVVESGLVRRLSYIHGHETDEEESGMLTEKEVRSWSPERVADYLEDIGAERKQCEVFREQEISGEVMLGMDQGSLMLKEFELGSIGRRLALWQKIKAMQEEVRISSAVPRISRTNSRTNSMQSTAEGSTPDFRSRSTSVGLPRIPSLLETSGSRSPSWQGLQRSPSHQQTRSESHPLPNGAEHAHRPSAASVRSLNHDNHRRHSSIDYTANSPRHSVVGLPGPPSPTNRKLHLKQGSFDDTWTMGSTTQSPTDATSSIFEPAPRPLSTTIDPDFASFPHEVGLTIVSSIDLDRGYFSGNEADVRKRNTLKKKSGDGAKYHGRVPSDGYSTRTLSGLFRHSRAGSTDSANESGKATNSFAGSPYFRRSGPRATSGPQIGNSWSPASPGSPIITNLEFGAPSIDTVAGSPRRPESETSSIDRAAPSPTIHKTTAPRSRATGLRAISDAITGSEKFLASSPPLEHSPLRESPLQSPSTRTGSSTPSINTKSIELDDSSLVKSIASSSGRQTPIAPRRKGKKNTSAYTRGLEQKSPKEQIANCDYSGWMKKKSSNLMATWKTRLFVLRGCRLSYYYSENDTEEKGLIDISFHRVLQANDDRITGLHASVTGATATPISPQNAQIQTTASINAQKAGGPMKGDASGPFIFKLVPPRAGLSKAVSFTKPMVHYFAVDNLQQGRLWMAALMKATIDRDESNSVITTYKEKTISLAKAQAMRQRPPALMGSDELEKVAAEKETNADSGLAISFTDGSGTTNGNKEGSITTDAGTLASTSTSTERVDHIPLANQ</sequence>
<feature type="domain" description="PH" evidence="5">
    <location>
        <begin position="756"/>
        <end position="906"/>
    </location>
</feature>
<dbReference type="STRING" id="86259.A0A4Z1PBM7"/>
<dbReference type="FunFam" id="1.10.150.50:FF:000082">
    <property type="entry name" value="Polarized growth protein boi2"/>
    <property type="match status" value="1"/>
</dbReference>
<feature type="region of interest" description="Disordered" evidence="3">
    <location>
        <begin position="718"/>
        <end position="749"/>
    </location>
</feature>
<dbReference type="PANTHER" id="PTHR12092:SF16">
    <property type="entry name" value="PH DOMAIN-CONTAINING PROTEIN"/>
    <property type="match status" value="1"/>
</dbReference>
<feature type="region of interest" description="Disordered" evidence="3">
    <location>
        <begin position="83"/>
        <end position="185"/>
    </location>
</feature>
<reference evidence="7 8" key="1">
    <citation type="submission" date="2019-04" db="EMBL/GenBank/DDBJ databases">
        <title>High contiguity whole genome sequence and gene annotation resource for two Venturia nashicola isolates.</title>
        <authorList>
            <person name="Prokchorchik M."/>
            <person name="Won K."/>
            <person name="Lee Y."/>
            <person name="Choi E.D."/>
            <person name="Segonzac C."/>
            <person name="Sohn K.H."/>
        </authorList>
    </citation>
    <scope>NUCLEOTIDE SEQUENCE [LARGE SCALE GENOMIC DNA]</scope>
    <source>
        <strain evidence="7 8">PRI2</strain>
    </source>
</reference>
<evidence type="ECO:0000256" key="3">
    <source>
        <dbReference type="SAM" id="MobiDB-lite"/>
    </source>
</evidence>
<feature type="domain" description="SAM" evidence="6">
    <location>
        <begin position="253"/>
        <end position="319"/>
    </location>
</feature>
<evidence type="ECO:0000259" key="6">
    <source>
        <dbReference type="PROSITE" id="PS50105"/>
    </source>
</evidence>
<organism evidence="7 8">
    <name type="scientific">Venturia nashicola</name>
    <dbReference type="NCBI Taxonomy" id="86259"/>
    <lineage>
        <taxon>Eukaryota</taxon>
        <taxon>Fungi</taxon>
        <taxon>Dikarya</taxon>
        <taxon>Ascomycota</taxon>
        <taxon>Pezizomycotina</taxon>
        <taxon>Dothideomycetes</taxon>
        <taxon>Pleosporomycetidae</taxon>
        <taxon>Venturiales</taxon>
        <taxon>Venturiaceae</taxon>
        <taxon>Venturia</taxon>
    </lineage>
</organism>
<accession>A0A4Z1PBM7</accession>
<feature type="compositionally biased region" description="Polar residues" evidence="3">
    <location>
        <begin position="964"/>
        <end position="992"/>
    </location>
</feature>
<evidence type="ECO:0000313" key="7">
    <source>
        <dbReference type="EMBL" id="TID26788.1"/>
    </source>
</evidence>
<gene>
    <name evidence="7" type="ORF">E6O75_ATG01281</name>
</gene>
<evidence type="ECO:0000313" key="8">
    <source>
        <dbReference type="Proteomes" id="UP000298493"/>
    </source>
</evidence>
<dbReference type="SUPFAM" id="SSF47769">
    <property type="entry name" value="SAM/Pointed domain"/>
    <property type="match status" value="1"/>
</dbReference>
<feature type="region of interest" description="Disordered" evidence="3">
    <location>
        <begin position="958"/>
        <end position="1003"/>
    </location>
</feature>
<dbReference type="CDD" id="cd09535">
    <property type="entry name" value="SAM_BOI-like_fungal"/>
    <property type="match status" value="1"/>
</dbReference>
<feature type="compositionally biased region" description="Low complexity" evidence="3">
    <location>
        <begin position="115"/>
        <end position="124"/>
    </location>
</feature>
<protein>
    <recommendedName>
        <fullName evidence="9">Polarized growth protein</fullName>
    </recommendedName>
</protein>
<feature type="region of interest" description="Disordered" evidence="3">
    <location>
        <begin position="329"/>
        <end position="445"/>
    </location>
</feature>
<feature type="region of interest" description="Disordered" evidence="3">
    <location>
        <begin position="672"/>
        <end position="706"/>
    </location>
</feature>
<evidence type="ECO:0000256" key="1">
    <source>
        <dbReference type="ARBA" id="ARBA00022443"/>
    </source>
</evidence>
<feature type="compositionally biased region" description="Low complexity" evidence="3">
    <location>
        <begin position="690"/>
        <end position="701"/>
    </location>
</feature>
<dbReference type="SMART" id="SM00233">
    <property type="entry name" value="PH"/>
    <property type="match status" value="1"/>
</dbReference>
<dbReference type="InterPro" id="IPR001660">
    <property type="entry name" value="SAM"/>
</dbReference>
<dbReference type="CDD" id="cd13316">
    <property type="entry name" value="PH_Boi"/>
    <property type="match status" value="1"/>
</dbReference>
<keyword evidence="8" id="KW-1185">Reference proteome</keyword>
<dbReference type="PANTHER" id="PTHR12092">
    <property type="entry name" value="PLECKSTRIN"/>
    <property type="match status" value="1"/>
</dbReference>